<dbReference type="GO" id="GO:0072666">
    <property type="term" value="P:establishment of protein localization to vacuole"/>
    <property type="evidence" value="ECO:0007669"/>
    <property type="project" value="UniProtKB-ARBA"/>
</dbReference>
<feature type="domain" description="UEV" evidence="10">
    <location>
        <begin position="47"/>
        <end position="192"/>
    </location>
</feature>
<gene>
    <name evidence="11" type="ORF">DAKH74_031380</name>
</gene>
<evidence type="ECO:0000259" key="10">
    <source>
        <dbReference type="PROSITE" id="PS51322"/>
    </source>
</evidence>
<feature type="compositionally biased region" description="Pro residues" evidence="8">
    <location>
        <begin position="212"/>
        <end position="234"/>
    </location>
</feature>
<evidence type="ECO:0000256" key="6">
    <source>
        <dbReference type="ARBA" id="ARBA00023054"/>
    </source>
</evidence>
<dbReference type="GO" id="GO:0006886">
    <property type="term" value="P:intracellular protein transport"/>
    <property type="evidence" value="ECO:0007669"/>
    <property type="project" value="UniProtKB-ARBA"/>
</dbReference>
<dbReference type="InterPro" id="IPR016135">
    <property type="entry name" value="UBQ-conjugating_enzyme/RWD"/>
</dbReference>
<feature type="region of interest" description="Disordered" evidence="8">
    <location>
        <begin position="192"/>
        <end position="249"/>
    </location>
</feature>
<dbReference type="GO" id="GO:0000813">
    <property type="term" value="C:ESCRT I complex"/>
    <property type="evidence" value="ECO:0007669"/>
    <property type="project" value="TreeGrafter"/>
</dbReference>
<dbReference type="Pfam" id="PF09454">
    <property type="entry name" value="Vps23_core"/>
    <property type="match status" value="1"/>
</dbReference>
<accession>A0AAV5RYU7</accession>
<dbReference type="InterPro" id="IPR008883">
    <property type="entry name" value="UEV_N"/>
</dbReference>
<feature type="domain" description="SB" evidence="9">
    <location>
        <begin position="358"/>
        <end position="420"/>
    </location>
</feature>
<organism evidence="11 12">
    <name type="scientific">Maudiozyma humilis</name>
    <name type="common">Sour dough yeast</name>
    <name type="synonym">Kazachstania humilis</name>
    <dbReference type="NCBI Taxonomy" id="51915"/>
    <lineage>
        <taxon>Eukaryota</taxon>
        <taxon>Fungi</taxon>
        <taxon>Dikarya</taxon>
        <taxon>Ascomycota</taxon>
        <taxon>Saccharomycotina</taxon>
        <taxon>Saccharomycetes</taxon>
        <taxon>Saccharomycetales</taxon>
        <taxon>Saccharomycetaceae</taxon>
        <taxon>Maudiozyma</taxon>
    </lineage>
</organism>
<keyword evidence="3 7" id="KW-0813">Transport</keyword>
<evidence type="ECO:0000256" key="5">
    <source>
        <dbReference type="ARBA" id="ARBA00022927"/>
    </source>
</evidence>
<keyword evidence="6" id="KW-0175">Coiled coil</keyword>
<comment type="similarity">
    <text evidence="2">Belongs to the ubiquitin-conjugating enzyme family. UEV subfamily.</text>
</comment>
<feature type="compositionally biased region" description="Pro residues" evidence="8">
    <location>
        <begin position="1"/>
        <end position="11"/>
    </location>
</feature>
<dbReference type="Pfam" id="PF05743">
    <property type="entry name" value="UEV"/>
    <property type="match status" value="1"/>
</dbReference>
<evidence type="ECO:0000259" key="9">
    <source>
        <dbReference type="PROSITE" id="PS51312"/>
    </source>
</evidence>
<evidence type="ECO:0000256" key="4">
    <source>
        <dbReference type="ARBA" id="ARBA00022753"/>
    </source>
</evidence>
<protein>
    <submittedName>
        <fullName evidence="11">Ubiquitin-binding ESCRT-I subunit protein</fullName>
    </submittedName>
</protein>
<evidence type="ECO:0000256" key="8">
    <source>
        <dbReference type="SAM" id="MobiDB-lite"/>
    </source>
</evidence>
<dbReference type="Proteomes" id="UP001377567">
    <property type="component" value="Unassembled WGS sequence"/>
</dbReference>
<name>A0AAV5RYU7_MAUHU</name>
<evidence type="ECO:0000313" key="11">
    <source>
        <dbReference type="EMBL" id="GMM56522.1"/>
    </source>
</evidence>
<dbReference type="InterPro" id="IPR052070">
    <property type="entry name" value="ESCRT-I_UEV_domain"/>
</dbReference>
<dbReference type="Gene3D" id="6.10.140.820">
    <property type="match status" value="1"/>
</dbReference>
<dbReference type="PROSITE" id="PS51322">
    <property type="entry name" value="UEV"/>
    <property type="match status" value="1"/>
</dbReference>
<evidence type="ECO:0000313" key="12">
    <source>
        <dbReference type="Proteomes" id="UP001377567"/>
    </source>
</evidence>
<keyword evidence="4" id="KW-0967">Endosome</keyword>
<sequence>MNGHPPAPPAKPARLPVAPVTRAPPSSQPHTQPPAGTDTPPPPIPDSVVRWLFDVIQPLYTADPRATFHDTMVALTHWRSLRPRTRVHTAAAGTSQLLLCLWGELGGVPVQLWVPAAYPRQPPTVYVDLEAVAQGTAGTPRRRLLPSDTVAGDGEVHWQQGPWDPERCNIAQVVAAVEQLAPGLLAPVAAQPMGSGRGGVTSPTPTLETTAPPLPPKPTGERPPMPLPVRPPQPIARASPATAPTTSASPAPDLLSLDAAPDAAHTALLADLHTTLSTLSTEDAARLAAEDTANTQRYTDVANQFRANLAHQQAGVRHTAEQARQQRAQLTAALAALERFEQERLRGDSTPSPATVLGTANDTLYALVSLDAALSDAVQLCSRLLDGGALPVDQFVRQTRLLATRQFQVRDTLARASVSA</sequence>
<evidence type="ECO:0000256" key="3">
    <source>
        <dbReference type="ARBA" id="ARBA00022448"/>
    </source>
</evidence>
<comment type="subcellular location">
    <subcellularLocation>
        <location evidence="1">Endosome</location>
    </subcellularLocation>
</comment>
<feature type="compositionally biased region" description="Low complexity" evidence="8">
    <location>
        <begin position="201"/>
        <end position="211"/>
    </location>
</feature>
<dbReference type="CDD" id="cd11685">
    <property type="entry name" value="UEV_TSG101-like"/>
    <property type="match status" value="1"/>
</dbReference>
<feature type="compositionally biased region" description="Low complexity" evidence="8">
    <location>
        <begin position="238"/>
        <end position="249"/>
    </location>
</feature>
<keyword evidence="12" id="KW-1185">Reference proteome</keyword>
<evidence type="ECO:0000256" key="1">
    <source>
        <dbReference type="ARBA" id="ARBA00004177"/>
    </source>
</evidence>
<comment type="caution">
    <text evidence="11">The sequence shown here is derived from an EMBL/GenBank/DDBJ whole genome shotgun (WGS) entry which is preliminary data.</text>
</comment>
<dbReference type="SUPFAM" id="SSF140111">
    <property type="entry name" value="Endosomal sorting complex assembly domain"/>
    <property type="match status" value="1"/>
</dbReference>
<dbReference type="PANTHER" id="PTHR23306:SF3">
    <property type="entry name" value="TUMOR SUPPRESSOR PROTEIN 101"/>
    <property type="match status" value="1"/>
</dbReference>
<dbReference type="GO" id="GO:0043130">
    <property type="term" value="F:ubiquitin binding"/>
    <property type="evidence" value="ECO:0007669"/>
    <property type="project" value="TreeGrafter"/>
</dbReference>
<dbReference type="AlphaFoldDB" id="A0AAV5RYU7"/>
<dbReference type="PANTHER" id="PTHR23306">
    <property type="entry name" value="TUMOR SUSCEPTIBILITY GENE 101 PROTEIN-RELATED"/>
    <property type="match status" value="1"/>
</dbReference>
<proteinExistence type="inferred from homology"/>
<dbReference type="SUPFAM" id="SSF54495">
    <property type="entry name" value="UBC-like"/>
    <property type="match status" value="1"/>
</dbReference>
<dbReference type="InterPro" id="IPR037202">
    <property type="entry name" value="ESCRT_assembly_dom"/>
</dbReference>
<dbReference type="InterPro" id="IPR017916">
    <property type="entry name" value="SB_dom"/>
</dbReference>
<feature type="region of interest" description="Disordered" evidence="8">
    <location>
        <begin position="1"/>
        <end position="44"/>
    </location>
</feature>
<dbReference type="Gene3D" id="3.10.110.10">
    <property type="entry name" value="Ubiquitin Conjugating Enzyme"/>
    <property type="match status" value="1"/>
</dbReference>
<reference evidence="11 12" key="1">
    <citation type="journal article" date="2023" name="Elife">
        <title>Identification of key yeast species and microbe-microbe interactions impacting larval growth of Drosophila in the wild.</title>
        <authorList>
            <person name="Mure A."/>
            <person name="Sugiura Y."/>
            <person name="Maeda R."/>
            <person name="Honda K."/>
            <person name="Sakurai N."/>
            <person name="Takahashi Y."/>
            <person name="Watada M."/>
            <person name="Katoh T."/>
            <person name="Gotoh A."/>
            <person name="Gotoh Y."/>
            <person name="Taniguchi I."/>
            <person name="Nakamura K."/>
            <person name="Hayashi T."/>
            <person name="Katayama T."/>
            <person name="Uemura T."/>
            <person name="Hattori Y."/>
        </authorList>
    </citation>
    <scope>NUCLEOTIDE SEQUENCE [LARGE SCALE GENOMIC DNA]</scope>
    <source>
        <strain evidence="11 12">KH-74</strain>
    </source>
</reference>
<keyword evidence="5 7" id="KW-0653">Protein transport</keyword>
<evidence type="ECO:0000256" key="7">
    <source>
        <dbReference type="PROSITE-ProRule" id="PRU00644"/>
    </source>
</evidence>
<evidence type="ECO:0000256" key="2">
    <source>
        <dbReference type="ARBA" id="ARBA00009594"/>
    </source>
</evidence>
<dbReference type="EMBL" id="BTGD01000008">
    <property type="protein sequence ID" value="GMM56522.1"/>
    <property type="molecule type" value="Genomic_DNA"/>
</dbReference>
<dbReference type="GO" id="GO:0043162">
    <property type="term" value="P:ubiquitin-dependent protein catabolic process via the multivesicular body sorting pathway"/>
    <property type="evidence" value="ECO:0007669"/>
    <property type="project" value="UniProtKB-ARBA"/>
</dbReference>
<dbReference type="PROSITE" id="PS51312">
    <property type="entry name" value="SB"/>
    <property type="match status" value="1"/>
</dbReference>